<sequence length="194" mass="22651">ADCEIQTNDSKECVYRLTQLRIRYCNPINPQKDRFLTHVCYFRWPDGRLPLPWGRHNTLAKAANTLLQILLMISGDTTLIHCHAGRGRTGVLITLDFAIHQLKNLQSVNVEALIEKIRRQRPGAVMNRWQYAYVNIIVAEQVNSAEIEILFYNFFFIFFSFSCRVNKLFSLFFSPFFCLFLFLSIIFCPLSSEK</sequence>
<dbReference type="SMART" id="SM00404">
    <property type="entry name" value="PTPc_motif"/>
    <property type="match status" value="1"/>
</dbReference>
<dbReference type="Proteomes" id="UP000050640">
    <property type="component" value="Unplaced"/>
</dbReference>
<dbReference type="InterPro" id="IPR000387">
    <property type="entry name" value="Tyr_Pase_dom"/>
</dbReference>
<dbReference type="PROSITE" id="PS50055">
    <property type="entry name" value="TYR_PHOSPHATASE_PTP"/>
    <property type="match status" value="1"/>
</dbReference>
<evidence type="ECO:0000259" key="3">
    <source>
        <dbReference type="PROSITE" id="PS50056"/>
    </source>
</evidence>
<dbReference type="PROSITE" id="PS50056">
    <property type="entry name" value="TYR_PHOSPHATASE_2"/>
    <property type="match status" value="1"/>
</dbReference>
<keyword evidence="1" id="KW-0812">Transmembrane</keyword>
<evidence type="ECO:0000259" key="2">
    <source>
        <dbReference type="PROSITE" id="PS50055"/>
    </source>
</evidence>
<dbReference type="PANTHER" id="PTHR19134">
    <property type="entry name" value="RECEPTOR-TYPE TYROSINE-PROTEIN PHOSPHATASE"/>
    <property type="match status" value="1"/>
</dbReference>
<dbReference type="PANTHER" id="PTHR19134:SF527">
    <property type="entry name" value="TYROSINE-PROTEIN PHOSPHATASE NON-RECEPTOR TYPE 7"/>
    <property type="match status" value="1"/>
</dbReference>
<dbReference type="WBParaSite" id="EEL_0000527001-mRNA-1">
    <property type="protein sequence ID" value="EEL_0000527001-mRNA-1"/>
    <property type="gene ID" value="EEL_0000527001"/>
</dbReference>
<dbReference type="PROSITE" id="PS00383">
    <property type="entry name" value="TYR_PHOSPHATASE_1"/>
    <property type="match status" value="1"/>
</dbReference>
<dbReference type="GO" id="GO:0004725">
    <property type="term" value="F:protein tyrosine phosphatase activity"/>
    <property type="evidence" value="ECO:0007669"/>
    <property type="project" value="InterPro"/>
</dbReference>
<evidence type="ECO:0000256" key="1">
    <source>
        <dbReference type="SAM" id="Phobius"/>
    </source>
</evidence>
<dbReference type="InterPro" id="IPR000242">
    <property type="entry name" value="PTP_cat"/>
</dbReference>
<feature type="domain" description="Tyrosine-protein phosphatase" evidence="2">
    <location>
        <begin position="15"/>
        <end position="141"/>
    </location>
</feature>
<protein>
    <submittedName>
        <fullName evidence="5">TYR_PHOSPHATASE_2 domain-containing protein</fullName>
    </submittedName>
</protein>
<dbReference type="AlphaFoldDB" id="A0A0R3RTI6"/>
<organism evidence="4 5">
    <name type="scientific">Elaeophora elaphi</name>
    <dbReference type="NCBI Taxonomy" id="1147741"/>
    <lineage>
        <taxon>Eukaryota</taxon>
        <taxon>Metazoa</taxon>
        <taxon>Ecdysozoa</taxon>
        <taxon>Nematoda</taxon>
        <taxon>Chromadorea</taxon>
        <taxon>Rhabditida</taxon>
        <taxon>Spirurina</taxon>
        <taxon>Spiruromorpha</taxon>
        <taxon>Filarioidea</taxon>
        <taxon>Onchocercidae</taxon>
        <taxon>Elaeophora</taxon>
    </lineage>
</organism>
<evidence type="ECO:0000313" key="4">
    <source>
        <dbReference type="Proteomes" id="UP000050640"/>
    </source>
</evidence>
<reference evidence="5" key="1">
    <citation type="submission" date="2017-02" db="UniProtKB">
        <authorList>
            <consortium name="WormBaseParasite"/>
        </authorList>
    </citation>
    <scope>IDENTIFICATION</scope>
</reference>
<dbReference type="InterPro" id="IPR016130">
    <property type="entry name" value="Tyr_Pase_AS"/>
</dbReference>
<evidence type="ECO:0000313" key="5">
    <source>
        <dbReference type="WBParaSite" id="EEL_0000527001-mRNA-1"/>
    </source>
</evidence>
<dbReference type="InterPro" id="IPR050348">
    <property type="entry name" value="Protein-Tyr_Phosphatase"/>
</dbReference>
<accession>A0A0R3RTI6</accession>
<keyword evidence="1" id="KW-1133">Transmembrane helix</keyword>
<dbReference type="InterPro" id="IPR029021">
    <property type="entry name" value="Prot-tyrosine_phosphatase-like"/>
</dbReference>
<name>A0A0R3RTI6_9BILA</name>
<keyword evidence="4" id="KW-1185">Reference proteome</keyword>
<proteinExistence type="predicted"/>
<keyword evidence="1" id="KW-0472">Membrane</keyword>
<feature type="domain" description="Tyrosine specific protein phosphatases" evidence="3">
    <location>
        <begin position="57"/>
        <end position="132"/>
    </location>
</feature>
<dbReference type="PRINTS" id="PR00700">
    <property type="entry name" value="PRTYPHPHTASE"/>
</dbReference>
<dbReference type="SUPFAM" id="SSF52799">
    <property type="entry name" value="(Phosphotyrosine protein) phosphatases II"/>
    <property type="match status" value="1"/>
</dbReference>
<dbReference type="InterPro" id="IPR003595">
    <property type="entry name" value="Tyr_Pase_cat"/>
</dbReference>
<dbReference type="STRING" id="1147741.A0A0R3RTI6"/>
<dbReference type="Pfam" id="PF00102">
    <property type="entry name" value="Y_phosphatase"/>
    <property type="match status" value="1"/>
</dbReference>
<feature type="transmembrane region" description="Helical" evidence="1">
    <location>
        <begin position="168"/>
        <end position="190"/>
    </location>
</feature>
<dbReference type="Gene3D" id="3.90.190.10">
    <property type="entry name" value="Protein tyrosine phosphatase superfamily"/>
    <property type="match status" value="1"/>
</dbReference>